<dbReference type="RefSeq" id="WP_264246306.1">
    <property type="nucleotide sequence ID" value="NZ_CP107567.1"/>
</dbReference>
<evidence type="ECO:0000313" key="3">
    <source>
        <dbReference type="Proteomes" id="UP001163878"/>
    </source>
</evidence>
<evidence type="ECO:0000313" key="2">
    <source>
        <dbReference type="EMBL" id="UYQ63734.1"/>
    </source>
</evidence>
<accession>A0ABY6I9R3</accession>
<organism evidence="2 3">
    <name type="scientific">Streptomyces peucetius</name>
    <dbReference type="NCBI Taxonomy" id="1950"/>
    <lineage>
        <taxon>Bacteria</taxon>
        <taxon>Bacillati</taxon>
        <taxon>Actinomycetota</taxon>
        <taxon>Actinomycetes</taxon>
        <taxon>Kitasatosporales</taxon>
        <taxon>Streptomycetaceae</taxon>
        <taxon>Streptomyces</taxon>
    </lineage>
</organism>
<reference evidence="2" key="1">
    <citation type="submission" date="2022-10" db="EMBL/GenBank/DDBJ databases">
        <title>Cytochrome P450 Catalyzes Benzene Ring Formation in the Biosynthesis of Trialkyl-Substituted Aromatic Polyketides.</title>
        <authorList>
            <person name="Zhao E."/>
            <person name="Ge H."/>
        </authorList>
    </citation>
    <scope>NUCLEOTIDE SEQUENCE</scope>
    <source>
        <strain evidence="2">NA0869</strain>
    </source>
</reference>
<proteinExistence type="predicted"/>
<dbReference type="Proteomes" id="UP001163878">
    <property type="component" value="Chromosome"/>
</dbReference>
<dbReference type="EMBL" id="CP107567">
    <property type="protein sequence ID" value="UYQ63734.1"/>
    <property type="molecule type" value="Genomic_DNA"/>
</dbReference>
<name>A0ABY6I9R3_STRPE</name>
<keyword evidence="3" id="KW-1185">Reference proteome</keyword>
<gene>
    <name evidence="2" type="ORF">OGH68_21245</name>
</gene>
<feature type="region of interest" description="Disordered" evidence="1">
    <location>
        <begin position="1"/>
        <end position="43"/>
    </location>
</feature>
<protein>
    <submittedName>
        <fullName evidence="2">Uncharacterized protein</fullName>
    </submittedName>
</protein>
<evidence type="ECO:0000256" key="1">
    <source>
        <dbReference type="SAM" id="MobiDB-lite"/>
    </source>
</evidence>
<sequence length="43" mass="4223">MTARDLGRPVAARMRGAVPAAGSPTPAGLPDTAPATPAPEVRA</sequence>